<organism evidence="1 2">
    <name type="scientific">Meloidogyne enterolobii</name>
    <name type="common">Root-knot nematode worm</name>
    <name type="synonym">Meloidogyne mayaguensis</name>
    <dbReference type="NCBI Taxonomy" id="390850"/>
    <lineage>
        <taxon>Eukaryota</taxon>
        <taxon>Metazoa</taxon>
        <taxon>Ecdysozoa</taxon>
        <taxon>Nematoda</taxon>
        <taxon>Chromadorea</taxon>
        <taxon>Rhabditida</taxon>
        <taxon>Tylenchina</taxon>
        <taxon>Tylenchomorpha</taxon>
        <taxon>Tylenchoidea</taxon>
        <taxon>Meloidogynidae</taxon>
        <taxon>Meloidogyninae</taxon>
        <taxon>Meloidogyne</taxon>
    </lineage>
</organism>
<name>A0ACB0YC75_MELEN</name>
<dbReference type="EMBL" id="CAVMJV010000010">
    <property type="protein sequence ID" value="CAK5040713.1"/>
    <property type="molecule type" value="Genomic_DNA"/>
</dbReference>
<protein>
    <submittedName>
        <fullName evidence="1">Uncharacterized protein</fullName>
    </submittedName>
</protein>
<sequence length="364" mass="40853">MAPVASGGAGASGNKIEIILLFPRRHVTKSHRLEGNAEQIYSLQWAFHPLARKFLADPLRLAAILDGSGAQQQTNFPFTDSTQSGRLNIFINSFDHKPLPAKPLEVLRDAFKIHLLDALLKQIDSSEGLRVPDFVERSQLLLQICIANGNDTSVKCKENVGESSRTDSEALSDILLSSNSSAGDELCTWWAHLLSSALHWRHGDMARARQHNAIVRKCPQNLLQSDTALAVGLAFCSRKICLEDRKQKAWTEIALLHVEKAFAHLQRENRFHRWQVPLECQGQGIDKIQCRFRLLCCQWILSTLLDLCSFSIGPDKTPSLQIKQLYSNVMTFIEKNGIEQMEQKRMAMFKNLGETLCGVEAKPV</sequence>
<comment type="caution">
    <text evidence="1">The sequence shown here is derived from an EMBL/GenBank/DDBJ whole genome shotgun (WGS) entry which is preliminary data.</text>
</comment>
<accession>A0ACB0YC75</accession>
<reference evidence="1" key="1">
    <citation type="submission" date="2023-11" db="EMBL/GenBank/DDBJ databases">
        <authorList>
            <person name="Poullet M."/>
        </authorList>
    </citation>
    <scope>NUCLEOTIDE SEQUENCE</scope>
    <source>
        <strain evidence="1">E1834</strain>
    </source>
</reference>
<gene>
    <name evidence="1" type="ORF">MENTE1834_LOCUS10289</name>
</gene>
<evidence type="ECO:0000313" key="2">
    <source>
        <dbReference type="Proteomes" id="UP001497535"/>
    </source>
</evidence>
<keyword evidence="2" id="KW-1185">Reference proteome</keyword>
<evidence type="ECO:0000313" key="1">
    <source>
        <dbReference type="EMBL" id="CAK5040713.1"/>
    </source>
</evidence>
<proteinExistence type="predicted"/>
<dbReference type="Proteomes" id="UP001497535">
    <property type="component" value="Unassembled WGS sequence"/>
</dbReference>